<dbReference type="InterPro" id="IPR001750">
    <property type="entry name" value="ND/Mrp_TM"/>
</dbReference>
<dbReference type="OrthoDB" id="371891at2157"/>
<dbReference type="HOGENOM" id="CLU_007100_8_1_2"/>
<sequence length="589" mass="64508">MLPYIGPVLFGVASLLGLFNRKISYLMLSLSSVVFAATQFAYGNYLSYYSVIAAIVWVFAGVYSLSYGERYGKWLASLMSLTVLGMSIILVGDNYLVLIAGWEIMSVPSYAIVALNKSQKSPAFTFMTFSEFSTVLIIAGSISSFVASKDSSFSFIHLTTFAPLLLISFGSLIKMGMSPFMISEWLPIAHGNAPANASAVFSATMTLMGVFLITKMIFLTSDSPALLYIGILLLIIGSISILFASIYAYVSENMKMLGGFSTIENQAAILSAFGLYLVTSNSTLREFVLATIIIFSLSHAVSKTGLFLSIGSTRGEYFGEARAPEDRWMRLGTLLSTLSLSGLFPAIGGLAVWMLLESFFMQAYLGGYIGILAIIVGSIVAISEGMVTGSMMKILSFSALFRAKKGHASRVETVTVFSVGLTILIFFVISIKLIPSAFLGGIPSVLVFKGFTIESRFNIADFGLVSPDYVIALITAFSLASYAVFRKPRTRTAEVWNSGRSLSSEYTSFAYANNIRLMLRRILRTRMGNGNQPISIIDVFWFAMNSIGRGYRWMCKNATQKFMNSSLAWYMIYMIVAFMVVIIMAVVIY</sequence>
<keyword evidence="1" id="KW-1133">Transmembrane helix</keyword>
<feature type="transmembrane region" description="Helical" evidence="1">
    <location>
        <begin position="153"/>
        <end position="173"/>
    </location>
</feature>
<dbReference type="Pfam" id="PF00361">
    <property type="entry name" value="Proton_antipo_M"/>
    <property type="match status" value="1"/>
</dbReference>
<keyword evidence="1" id="KW-0812">Transmembrane</keyword>
<feature type="domain" description="NADH:quinone oxidoreductase/Mrp antiporter transmembrane" evidence="2">
    <location>
        <begin position="95"/>
        <end position="314"/>
    </location>
</feature>
<dbReference type="AlphaFoldDB" id="Q978D4"/>
<evidence type="ECO:0000313" key="4">
    <source>
        <dbReference type="Proteomes" id="UP000001017"/>
    </source>
</evidence>
<dbReference type="RefSeq" id="WP_010917714.1">
    <property type="nucleotide sequence ID" value="NC_002689.2"/>
</dbReference>
<feature type="transmembrane region" description="Helical" evidence="1">
    <location>
        <begin position="331"/>
        <end position="356"/>
    </location>
</feature>
<dbReference type="PANTHER" id="PTHR43373:SF1">
    <property type="entry name" value="NA(+)_H(+) ANTIPORTER SUBUNIT A"/>
    <property type="match status" value="1"/>
</dbReference>
<feature type="transmembrane region" description="Helical" evidence="1">
    <location>
        <begin position="122"/>
        <end position="146"/>
    </location>
</feature>
<gene>
    <name evidence="3" type="ORF">TVG1535075</name>
</gene>
<feature type="transmembrane region" description="Helical" evidence="1">
    <location>
        <begin position="567"/>
        <end position="588"/>
    </location>
</feature>
<reference evidence="3 4" key="2">
    <citation type="journal article" date="2000" name="Proc. Natl. Acad. Sci. U.S.A.">
        <title>Archaeal adaptation to higher temperatures revealed by genomic sequence of Thermoplasma volcanium.</title>
        <authorList>
            <person name="Kawashima T."/>
            <person name="Amano N."/>
            <person name="Koike H."/>
            <person name="Makino S."/>
            <person name="Higuchi S."/>
            <person name="Kawashima-Ohya Y."/>
            <person name="Watanabe K."/>
            <person name="Yamazaki M."/>
            <person name="Kanehori K."/>
            <person name="Kawamoto T."/>
            <person name="Nunoshiba T."/>
            <person name="Yamamoto Y."/>
            <person name="Aramaki H."/>
            <person name="Makino K."/>
            <person name="Suzuki M."/>
        </authorList>
    </citation>
    <scope>NUCLEOTIDE SEQUENCE [LARGE SCALE GENOMIC DNA]</scope>
    <source>
        <strain evidence="4">ATCC 51530 / DSM 4299 / JCM 9571 / NBRC 15438 / GSS1</strain>
    </source>
</reference>
<reference evidence="3 4" key="1">
    <citation type="journal article" date="1999" name="Proc. Jpn. Acad.">
        <title>Determination of the complete genomic DNA sequence of Thermoplasma volvanium GSS1.</title>
        <authorList>
            <person name="Kawashima T."/>
            <person name="Yamamoto Y."/>
            <person name="Aramaki H."/>
            <person name="Nunoshiba T."/>
            <person name="Kawamoto T."/>
            <person name="Watanabe K."/>
            <person name="Yamazaki M."/>
            <person name="Kanehori K."/>
            <person name="Amano N."/>
            <person name="Ohya Y."/>
            <person name="Makino K."/>
            <person name="Suzuki M."/>
        </authorList>
    </citation>
    <scope>NUCLEOTIDE SEQUENCE [LARGE SCALE GENOMIC DNA]</scope>
    <source>
        <strain evidence="4">ATCC 51530 / DSM 4299 / JCM 9571 / NBRC 15438 / GSS1</strain>
    </source>
</reference>
<dbReference type="PANTHER" id="PTHR43373">
    <property type="entry name" value="NA(+)/H(+) ANTIPORTER SUBUNIT"/>
    <property type="match status" value="1"/>
</dbReference>
<feature type="transmembrane region" description="Helical" evidence="1">
    <location>
        <begin position="287"/>
        <end position="310"/>
    </location>
</feature>
<keyword evidence="4" id="KW-1185">Reference proteome</keyword>
<dbReference type="NCBIfam" id="NF005046">
    <property type="entry name" value="PRK06459.1"/>
    <property type="match status" value="1"/>
</dbReference>
<protein>
    <submittedName>
        <fullName evidence="3">Formate hydrogenlyase subunit 1</fullName>
    </submittedName>
</protein>
<dbReference type="Proteomes" id="UP000001017">
    <property type="component" value="Chromosome"/>
</dbReference>
<dbReference type="eggNOG" id="arCOG01537">
    <property type="taxonomic scope" value="Archaea"/>
</dbReference>
<feature type="transmembrane region" description="Helical" evidence="1">
    <location>
        <begin position="225"/>
        <end position="250"/>
    </location>
</feature>
<feature type="transmembrane region" description="Helical" evidence="1">
    <location>
        <begin position="193"/>
        <end position="213"/>
    </location>
</feature>
<dbReference type="EMBL" id="BA000011">
    <property type="protein sequence ID" value="BAB60625.1"/>
    <property type="molecule type" value="Genomic_DNA"/>
</dbReference>
<organism evidence="3 4">
    <name type="scientific">Thermoplasma volcanium (strain ATCC 51530 / DSM 4299 / JCM 9571 / NBRC 15438 / GSS1)</name>
    <dbReference type="NCBI Taxonomy" id="273116"/>
    <lineage>
        <taxon>Archaea</taxon>
        <taxon>Methanobacteriati</taxon>
        <taxon>Thermoplasmatota</taxon>
        <taxon>Thermoplasmata</taxon>
        <taxon>Thermoplasmatales</taxon>
        <taxon>Thermoplasmataceae</taxon>
        <taxon>Thermoplasma</taxon>
    </lineage>
</organism>
<keyword evidence="1" id="KW-0472">Membrane</keyword>
<dbReference type="GeneID" id="1442174"/>
<name>Q978D4_THEVO</name>
<feature type="transmembrane region" description="Helical" evidence="1">
    <location>
        <begin position="413"/>
        <end position="434"/>
    </location>
</feature>
<feature type="transmembrane region" description="Helical" evidence="1">
    <location>
        <begin position="469"/>
        <end position="485"/>
    </location>
</feature>
<feature type="transmembrane region" description="Helical" evidence="1">
    <location>
        <begin position="46"/>
        <end position="66"/>
    </location>
</feature>
<dbReference type="InterPro" id="IPR050616">
    <property type="entry name" value="CPA3_Na-H_Antiporter_A"/>
</dbReference>
<accession>Q978D4</accession>
<evidence type="ECO:0000313" key="3">
    <source>
        <dbReference type="EMBL" id="BAB60625.1"/>
    </source>
</evidence>
<evidence type="ECO:0000256" key="1">
    <source>
        <dbReference type="SAM" id="Phobius"/>
    </source>
</evidence>
<feature type="transmembrane region" description="Helical" evidence="1">
    <location>
        <begin position="78"/>
        <end position="102"/>
    </location>
</feature>
<feature type="transmembrane region" description="Helical" evidence="1">
    <location>
        <begin position="368"/>
        <end position="392"/>
    </location>
</feature>
<dbReference type="STRING" id="273116.gene:9382297"/>
<dbReference type="PaxDb" id="273116-14325722"/>
<dbReference type="PhylomeDB" id="Q978D4"/>
<evidence type="ECO:0000259" key="2">
    <source>
        <dbReference type="Pfam" id="PF00361"/>
    </source>
</evidence>
<dbReference type="KEGG" id="tvo:TVG1535075"/>
<proteinExistence type="predicted"/>